<reference evidence="4 5" key="1">
    <citation type="submission" date="2016-06" db="EMBL/GenBank/DDBJ databases">
        <authorList>
            <consortium name="Pathogen Informatics"/>
        </authorList>
    </citation>
    <scope>NUCLEOTIDE SEQUENCE [LARGE SCALE GENOMIC DNA]</scope>
</reference>
<organism evidence="4 5">
    <name type="scientific">Plasmodium malariae</name>
    <dbReference type="NCBI Taxonomy" id="5858"/>
    <lineage>
        <taxon>Eukaryota</taxon>
        <taxon>Sar</taxon>
        <taxon>Alveolata</taxon>
        <taxon>Apicomplexa</taxon>
        <taxon>Aconoidasida</taxon>
        <taxon>Haemosporida</taxon>
        <taxon>Plasmodiidae</taxon>
        <taxon>Plasmodium</taxon>
        <taxon>Plasmodium (Plasmodium)</taxon>
    </lineage>
</organism>
<gene>
    <name evidence="4" type="primary">PmUG01_05041800</name>
    <name evidence="4" type="ORF">PMUG01_05041800</name>
</gene>
<keyword evidence="5" id="KW-1185">Reference proteome</keyword>
<keyword evidence="3" id="KW-0732">Signal</keyword>
<dbReference type="AlphaFoldDB" id="A0A1D3JLS4"/>
<feature type="signal peptide" evidence="3">
    <location>
        <begin position="1"/>
        <end position="24"/>
    </location>
</feature>
<keyword evidence="2" id="KW-0472">Membrane</keyword>
<keyword evidence="2" id="KW-0812">Transmembrane</keyword>
<accession>A0A1D3JLS4</accession>
<proteinExistence type="predicted"/>
<dbReference type="OrthoDB" id="383799at2759"/>
<name>A0A1D3JLS4_PLAMA</name>
<evidence type="ECO:0000256" key="3">
    <source>
        <dbReference type="SAM" id="SignalP"/>
    </source>
</evidence>
<feature type="transmembrane region" description="Helical" evidence="2">
    <location>
        <begin position="284"/>
        <end position="307"/>
    </location>
</feature>
<feature type="region of interest" description="Disordered" evidence="1">
    <location>
        <begin position="154"/>
        <end position="191"/>
    </location>
</feature>
<dbReference type="KEGG" id="pmal:PMUG01_05041800"/>
<feature type="transmembrane region" description="Helical" evidence="2">
    <location>
        <begin position="258"/>
        <end position="278"/>
    </location>
</feature>
<dbReference type="Proteomes" id="UP000219813">
    <property type="component" value="Chromosome 5"/>
</dbReference>
<dbReference type="RefSeq" id="XP_028860562.1">
    <property type="nucleotide sequence ID" value="XM_029003636.1"/>
</dbReference>
<dbReference type="VEuPathDB" id="PlasmoDB:PmUG01_05041800"/>
<evidence type="ECO:0008006" key="6">
    <source>
        <dbReference type="Google" id="ProtNLM"/>
    </source>
</evidence>
<sequence>MKKNNTNMFLIWGKVLTYILLIWASQHESNYEELYGNNTHLNNALGLRSSRLLKGDTGVQAVYPYSTLYLRKDVIDSSDNDDDYVLEKKINDLQMNSSFKRIYNTLIENRDFQKQFNDIMNNENLKKKGSVLKNLNLNEFYESLDSINSLKITNAPKNKKNKSSTSAKNKKIKLSNTSRSNNDDNVNRSESLQNMVRKALKQEKPKKGFMQYLYDLDKKFEVEMLRAMKKNTSDANYADCRFKSGYEKFLVFLDKAKIYIPPTLNMLVIMFFMCITNSHKLKDASFPGLGLGLSSFIFFAMMIYYAYKFCKMKGVHKFFKSVNGGITSKKRA</sequence>
<evidence type="ECO:0000256" key="1">
    <source>
        <dbReference type="SAM" id="MobiDB-lite"/>
    </source>
</evidence>
<feature type="compositionally biased region" description="Basic residues" evidence="1">
    <location>
        <begin position="157"/>
        <end position="173"/>
    </location>
</feature>
<dbReference type="GeneID" id="39867459"/>
<dbReference type="OMA" id="SWENTEY"/>
<evidence type="ECO:0000256" key="2">
    <source>
        <dbReference type="SAM" id="Phobius"/>
    </source>
</evidence>
<feature type="chain" id="PRO_5008915854" description="Pv-fam-d protein" evidence="3">
    <location>
        <begin position="25"/>
        <end position="332"/>
    </location>
</feature>
<keyword evidence="2" id="KW-1133">Transmembrane helix</keyword>
<protein>
    <recommendedName>
        <fullName evidence="6">Pv-fam-d protein</fullName>
    </recommendedName>
</protein>
<dbReference type="EMBL" id="LT594626">
    <property type="protein sequence ID" value="SBT87554.1"/>
    <property type="molecule type" value="Genomic_DNA"/>
</dbReference>
<evidence type="ECO:0000313" key="5">
    <source>
        <dbReference type="Proteomes" id="UP000219813"/>
    </source>
</evidence>
<evidence type="ECO:0000313" key="4">
    <source>
        <dbReference type="EMBL" id="SBT87554.1"/>
    </source>
</evidence>